<organism evidence="8 9">
    <name type="scientific">Paenibacillus thalictri</name>
    <dbReference type="NCBI Taxonomy" id="2527873"/>
    <lineage>
        <taxon>Bacteria</taxon>
        <taxon>Bacillati</taxon>
        <taxon>Bacillota</taxon>
        <taxon>Bacilli</taxon>
        <taxon>Bacillales</taxon>
        <taxon>Paenibacillaceae</taxon>
        <taxon>Paenibacillus</taxon>
    </lineage>
</organism>
<accession>A0A4Q9DVI5</accession>
<evidence type="ECO:0000256" key="5">
    <source>
        <dbReference type="ARBA" id="ARBA00023288"/>
    </source>
</evidence>
<dbReference type="PROSITE" id="PS51257">
    <property type="entry name" value="PROKAR_LIPOPROTEIN"/>
    <property type="match status" value="1"/>
</dbReference>
<dbReference type="PANTHER" id="PTHR43649">
    <property type="entry name" value="ARABINOSE-BINDING PROTEIN-RELATED"/>
    <property type="match status" value="1"/>
</dbReference>
<dbReference type="EMBL" id="SIRE01000003">
    <property type="protein sequence ID" value="TBL81057.1"/>
    <property type="molecule type" value="Genomic_DNA"/>
</dbReference>
<comment type="caution">
    <text evidence="8">The sequence shown here is derived from an EMBL/GenBank/DDBJ whole genome shotgun (WGS) entry which is preliminary data.</text>
</comment>
<dbReference type="RefSeq" id="WP_131011771.1">
    <property type="nucleotide sequence ID" value="NZ_SIRE01000003.1"/>
</dbReference>
<dbReference type="SUPFAM" id="SSF53850">
    <property type="entry name" value="Periplasmic binding protein-like II"/>
    <property type="match status" value="1"/>
</dbReference>
<dbReference type="Pfam" id="PF01547">
    <property type="entry name" value="SBP_bac_1"/>
    <property type="match status" value="1"/>
</dbReference>
<protein>
    <submittedName>
        <fullName evidence="8">ABC transporter substrate-binding protein</fullName>
    </submittedName>
</protein>
<dbReference type="PANTHER" id="PTHR43649:SF33">
    <property type="entry name" value="POLYGALACTURONAN_RHAMNOGALACTURONAN-BINDING PROTEIN YTCQ"/>
    <property type="match status" value="1"/>
</dbReference>
<feature type="chain" id="PRO_5039497878" evidence="7">
    <location>
        <begin position="31"/>
        <end position="463"/>
    </location>
</feature>
<dbReference type="Gene3D" id="3.40.190.10">
    <property type="entry name" value="Periplasmic binding protein-like II"/>
    <property type="match status" value="2"/>
</dbReference>
<evidence type="ECO:0000256" key="2">
    <source>
        <dbReference type="ARBA" id="ARBA00022729"/>
    </source>
</evidence>
<dbReference type="Proteomes" id="UP000293142">
    <property type="component" value="Unassembled WGS sequence"/>
</dbReference>
<keyword evidence="3" id="KW-0472">Membrane</keyword>
<feature type="signal peptide" evidence="7">
    <location>
        <begin position="1"/>
        <end position="30"/>
    </location>
</feature>
<evidence type="ECO:0000313" key="9">
    <source>
        <dbReference type="Proteomes" id="UP000293142"/>
    </source>
</evidence>
<evidence type="ECO:0000256" key="4">
    <source>
        <dbReference type="ARBA" id="ARBA00023139"/>
    </source>
</evidence>
<dbReference type="OrthoDB" id="9769685at2"/>
<name>A0A4Q9DVI5_9BACL</name>
<keyword evidence="9" id="KW-1185">Reference proteome</keyword>
<evidence type="ECO:0000256" key="7">
    <source>
        <dbReference type="SAM" id="SignalP"/>
    </source>
</evidence>
<evidence type="ECO:0000256" key="6">
    <source>
        <dbReference type="SAM" id="MobiDB-lite"/>
    </source>
</evidence>
<proteinExistence type="predicted"/>
<feature type="region of interest" description="Disordered" evidence="6">
    <location>
        <begin position="33"/>
        <end position="55"/>
    </location>
</feature>
<evidence type="ECO:0000256" key="1">
    <source>
        <dbReference type="ARBA" id="ARBA00022475"/>
    </source>
</evidence>
<evidence type="ECO:0000256" key="3">
    <source>
        <dbReference type="ARBA" id="ARBA00023136"/>
    </source>
</evidence>
<dbReference type="InterPro" id="IPR006059">
    <property type="entry name" value="SBP"/>
</dbReference>
<evidence type="ECO:0000313" key="8">
    <source>
        <dbReference type="EMBL" id="TBL81057.1"/>
    </source>
</evidence>
<keyword evidence="4" id="KW-0564">Palmitate</keyword>
<dbReference type="AlphaFoldDB" id="A0A4Q9DVI5"/>
<keyword evidence="1" id="KW-1003">Cell membrane</keyword>
<sequence>MRTQFSVSFRTMMIASLCGLLFGCSSGTGNGNTAAGSGSAPSATPASPAAAADNAAKPAADSKPLTITFWHDKTGVAGDAVNQVVKDFEKKYPNIKVNSVYVAQTKDERLSQKLLISIASKTPPDAAYFDRFLVGSYAGEDALTDLTERAKKDNITAGDYYPFAWDEAHYKDKLYALPLDTDARMIFYNKDLFKSVGLDPENPPKTIAELDAAAEKLTVMKGNKIERMGFIPWYSQGVLYSWGWSFGGQFYDEKTGKVTANDPKIVEALTWMNKYADKYGIENVNGFVDSTGADALDPFITGQIAMVAGTNSNISKYTKFKPDLKYGVFPFPNPAGDKFTTWSGGHAMIIPKWAKNEDAAWEFIKYFTGPEGQLTFNKGIAGLAVTPKLNDTLGYKTDPVLSKFMDLLPVAHFRPVLPIGAVMWDQLLKAPDQVARKAGTPQAILDKITNDLNAELAKKQAAK</sequence>
<gene>
    <name evidence="8" type="ORF">EYB31_02890</name>
</gene>
<reference evidence="8 9" key="1">
    <citation type="submission" date="2019-02" db="EMBL/GenBank/DDBJ databases">
        <title>Paenibacillus sp. nov., isolated from surface-sterilized tissue of Thalictrum simplex L.</title>
        <authorList>
            <person name="Tuo L."/>
        </authorList>
    </citation>
    <scope>NUCLEOTIDE SEQUENCE [LARGE SCALE GENOMIC DNA]</scope>
    <source>
        <strain evidence="8 9">N2SHLJ1</strain>
    </source>
</reference>
<keyword evidence="5" id="KW-0449">Lipoprotein</keyword>
<dbReference type="InterPro" id="IPR050490">
    <property type="entry name" value="Bact_solute-bd_prot1"/>
</dbReference>
<dbReference type="CDD" id="cd14748">
    <property type="entry name" value="PBP2_UgpB"/>
    <property type="match status" value="1"/>
</dbReference>
<keyword evidence="2 7" id="KW-0732">Signal</keyword>